<dbReference type="Proteomes" id="UP000095192">
    <property type="component" value="Unassembled WGS sequence"/>
</dbReference>
<comment type="caution">
    <text evidence="2">The sequence shown here is derived from an EMBL/GenBank/DDBJ whole genome shotgun (WGS) entry which is preliminary data.</text>
</comment>
<evidence type="ECO:0000256" key="1">
    <source>
        <dbReference type="SAM" id="MobiDB-lite"/>
    </source>
</evidence>
<name>A0A1D3D9X7_9EIME</name>
<sequence length="370" mass="39089">MQRLCLRGGVDITGRHFSVLTRRLLWGCQASVQGALRDAAAAAARRQWTQKARGAEGEPLQQLSSLPLPSPLIRRPFAAHATWGAPWGAPWRAPHGSHCYSRCSSSSSSSSCFGDACASRGRLQEASRFSSHTAAAALSPPPLPLSAAAHRRDALPALAFRADTVASLLPRCGLVRLLRTDGLLFSADLWGPPGGPPEIQSRSSSSKGRRLRGAVNCSAFDGLLCPDSLRCLLFLFTDLNALLSLQTAPQELLFFSDACVRLLAAAAAPAAFPQTPGGEAPAAAERREANASAFSESSWEAAESDSRGAPSSRGVRSSDRRSFGGGRGPSAAQLRQMQAEDAENLLLPRAAESLGCLGVQTCLPIWQLSP</sequence>
<dbReference type="AlphaFoldDB" id="A0A1D3D9X7"/>
<dbReference type="VEuPathDB" id="ToxoDB:cyc_07706"/>
<organism evidence="2 3">
    <name type="scientific">Cyclospora cayetanensis</name>
    <dbReference type="NCBI Taxonomy" id="88456"/>
    <lineage>
        <taxon>Eukaryota</taxon>
        <taxon>Sar</taxon>
        <taxon>Alveolata</taxon>
        <taxon>Apicomplexa</taxon>
        <taxon>Conoidasida</taxon>
        <taxon>Coccidia</taxon>
        <taxon>Eucoccidiorida</taxon>
        <taxon>Eimeriorina</taxon>
        <taxon>Eimeriidae</taxon>
        <taxon>Cyclospora</taxon>
    </lineage>
</organism>
<proteinExistence type="predicted"/>
<dbReference type="InParanoid" id="A0A1D3D9X7"/>
<gene>
    <name evidence="2" type="ORF">cyc_07706</name>
</gene>
<dbReference type="EMBL" id="JROU02000141">
    <property type="protein sequence ID" value="OEH80260.1"/>
    <property type="molecule type" value="Genomic_DNA"/>
</dbReference>
<keyword evidence="3" id="KW-1185">Reference proteome</keyword>
<evidence type="ECO:0000313" key="3">
    <source>
        <dbReference type="Proteomes" id="UP000095192"/>
    </source>
</evidence>
<accession>A0A1D3D9X7</accession>
<protein>
    <submittedName>
        <fullName evidence="2">Uncharacterized protein</fullName>
    </submittedName>
</protein>
<evidence type="ECO:0000313" key="2">
    <source>
        <dbReference type="EMBL" id="OEH80260.1"/>
    </source>
</evidence>
<reference evidence="2 3" key="1">
    <citation type="journal article" date="2016" name="BMC Genomics">
        <title>Comparative genomics reveals Cyclospora cayetanensis possesses coccidia-like metabolism and invasion components but unique surface antigens.</title>
        <authorList>
            <person name="Liu S."/>
            <person name="Wang L."/>
            <person name="Zheng H."/>
            <person name="Xu Z."/>
            <person name="Roellig D.M."/>
            <person name="Li N."/>
            <person name="Frace M.A."/>
            <person name="Tang K."/>
            <person name="Arrowood M.J."/>
            <person name="Moss D.M."/>
            <person name="Zhang L."/>
            <person name="Feng Y."/>
            <person name="Xiao L."/>
        </authorList>
    </citation>
    <scope>NUCLEOTIDE SEQUENCE [LARGE SCALE GENOMIC DNA]</scope>
    <source>
        <strain evidence="2 3">CHN_HEN01</strain>
    </source>
</reference>
<feature type="region of interest" description="Disordered" evidence="1">
    <location>
        <begin position="294"/>
        <end position="335"/>
    </location>
</feature>